<comment type="caution">
    <text evidence="1">The sequence shown here is derived from an EMBL/GenBank/DDBJ whole genome shotgun (WGS) entry which is preliminary data.</text>
</comment>
<evidence type="ECO:0000313" key="1">
    <source>
        <dbReference type="EMBL" id="EQD66953.1"/>
    </source>
</evidence>
<accession>T1BEK7</accession>
<name>T1BEK7_9ZZZZ</name>
<sequence length="62" mass="7405">MAKFSELYTNRKGNKIMGYRTKEKVYDAEYTVVVTYNEKTAQKQRIKTEESVKKITEGFRKF</sequence>
<gene>
    <name evidence="1" type="ORF">B2A_00918</name>
</gene>
<reference evidence="1" key="1">
    <citation type="submission" date="2013-08" db="EMBL/GenBank/DDBJ databases">
        <authorList>
            <person name="Mendez C."/>
            <person name="Richter M."/>
            <person name="Ferrer M."/>
            <person name="Sanchez J."/>
        </authorList>
    </citation>
    <scope>NUCLEOTIDE SEQUENCE</scope>
</reference>
<reference evidence="1" key="2">
    <citation type="journal article" date="2014" name="ISME J.">
        <title>Microbial stratification in low pH oxic and suboxic macroscopic growths along an acid mine drainage.</title>
        <authorList>
            <person name="Mendez-Garcia C."/>
            <person name="Mesa V."/>
            <person name="Sprenger R.R."/>
            <person name="Richter M."/>
            <person name="Diez M.S."/>
            <person name="Solano J."/>
            <person name="Bargiela R."/>
            <person name="Golyshina O.V."/>
            <person name="Manteca A."/>
            <person name="Ramos J.L."/>
            <person name="Gallego J.R."/>
            <person name="Llorente I."/>
            <person name="Martins Dos Santos V.A."/>
            <person name="Jensen O.N."/>
            <person name="Pelaez A.I."/>
            <person name="Sanchez J."/>
            <person name="Ferrer M."/>
        </authorList>
    </citation>
    <scope>NUCLEOTIDE SEQUENCE</scope>
</reference>
<feature type="non-terminal residue" evidence="1">
    <location>
        <position position="62"/>
    </location>
</feature>
<dbReference type="AlphaFoldDB" id="T1BEK7"/>
<dbReference type="EMBL" id="AUZZ01000704">
    <property type="protein sequence ID" value="EQD66953.1"/>
    <property type="molecule type" value="Genomic_DNA"/>
</dbReference>
<proteinExistence type="predicted"/>
<protein>
    <submittedName>
        <fullName evidence="1">Uncharacterized protein</fullName>
    </submittedName>
</protein>
<organism evidence="1">
    <name type="scientific">mine drainage metagenome</name>
    <dbReference type="NCBI Taxonomy" id="410659"/>
    <lineage>
        <taxon>unclassified sequences</taxon>
        <taxon>metagenomes</taxon>
        <taxon>ecological metagenomes</taxon>
    </lineage>
</organism>